<dbReference type="EMBL" id="GL833142">
    <property type="protein sequence ID" value="EGB05370.1"/>
    <property type="molecule type" value="Genomic_DNA"/>
</dbReference>
<keyword evidence="2" id="KW-0732">Signal</keyword>
<feature type="compositionally biased region" description="Pro residues" evidence="1">
    <location>
        <begin position="936"/>
        <end position="952"/>
    </location>
</feature>
<feature type="region of interest" description="Disordered" evidence="1">
    <location>
        <begin position="1790"/>
        <end position="1823"/>
    </location>
</feature>
<reference evidence="3 4" key="1">
    <citation type="journal article" date="2011" name="Proc. Natl. Acad. Sci. U.S.A.">
        <title>Niche of harmful alga Aureococcus anophagefferens revealed through ecogenomics.</title>
        <authorList>
            <person name="Gobler C.J."/>
            <person name="Berry D.L."/>
            <person name="Dyhrman S.T."/>
            <person name="Wilhelm S.W."/>
            <person name="Salamov A."/>
            <person name="Lobanov A.V."/>
            <person name="Zhang Y."/>
            <person name="Collier J.L."/>
            <person name="Wurch L.L."/>
            <person name="Kustka A.B."/>
            <person name="Dill B.D."/>
            <person name="Shah M."/>
            <person name="VerBerkmoes N.C."/>
            <person name="Kuo A."/>
            <person name="Terry A."/>
            <person name="Pangilinan J."/>
            <person name="Lindquist E.A."/>
            <person name="Lucas S."/>
            <person name="Paulsen I.T."/>
            <person name="Hattenrath-Lehmann T.K."/>
            <person name="Talmage S.C."/>
            <person name="Walker E.A."/>
            <person name="Koch F."/>
            <person name="Burson A.M."/>
            <person name="Marcoval M.A."/>
            <person name="Tang Y.Z."/>
            <person name="Lecleir G.R."/>
            <person name="Coyne K.J."/>
            <person name="Berg G.M."/>
            <person name="Bertrand E.M."/>
            <person name="Saito M.A."/>
            <person name="Gladyshev V.N."/>
            <person name="Grigoriev I.V."/>
        </authorList>
    </citation>
    <scope>NUCLEOTIDE SEQUENCE [LARGE SCALE GENOMIC DNA]</scope>
    <source>
        <strain evidence="4">CCMP 1984</strain>
    </source>
</reference>
<evidence type="ECO:0008006" key="5">
    <source>
        <dbReference type="Google" id="ProtNLM"/>
    </source>
</evidence>
<evidence type="ECO:0000313" key="3">
    <source>
        <dbReference type="EMBL" id="EGB05370.1"/>
    </source>
</evidence>
<feature type="compositionally biased region" description="Low complexity" evidence="1">
    <location>
        <begin position="923"/>
        <end position="935"/>
    </location>
</feature>
<feature type="region of interest" description="Disordered" evidence="1">
    <location>
        <begin position="909"/>
        <end position="962"/>
    </location>
</feature>
<dbReference type="KEGG" id="aaf:AURANDRAFT_72259"/>
<dbReference type="OrthoDB" id="5959891at2759"/>
<evidence type="ECO:0000256" key="2">
    <source>
        <dbReference type="SAM" id="SignalP"/>
    </source>
</evidence>
<dbReference type="InterPro" id="IPR011049">
    <property type="entry name" value="Serralysin-like_metalloprot_C"/>
</dbReference>
<dbReference type="RefSeq" id="XP_009040015.1">
    <property type="nucleotide sequence ID" value="XM_009041767.1"/>
</dbReference>
<proteinExistence type="predicted"/>
<dbReference type="InParanoid" id="F0YHS4"/>
<dbReference type="SUPFAM" id="SSF51120">
    <property type="entry name" value="beta-Roll"/>
    <property type="match status" value="6"/>
</dbReference>
<feature type="compositionally biased region" description="Low complexity" evidence="1">
    <location>
        <begin position="2828"/>
        <end position="2842"/>
    </location>
</feature>
<feature type="signal peptide" evidence="2">
    <location>
        <begin position="1"/>
        <end position="15"/>
    </location>
</feature>
<feature type="compositionally biased region" description="Pro residues" evidence="1">
    <location>
        <begin position="912"/>
        <end position="922"/>
    </location>
</feature>
<feature type="region of interest" description="Disordered" evidence="1">
    <location>
        <begin position="2469"/>
        <end position="2513"/>
    </location>
</feature>
<accession>F0YHS4</accession>
<feature type="region of interest" description="Disordered" evidence="1">
    <location>
        <begin position="2784"/>
        <end position="2843"/>
    </location>
</feature>
<organism evidence="4">
    <name type="scientific">Aureococcus anophagefferens</name>
    <name type="common">Harmful bloom alga</name>
    <dbReference type="NCBI Taxonomy" id="44056"/>
    <lineage>
        <taxon>Eukaryota</taxon>
        <taxon>Sar</taxon>
        <taxon>Stramenopiles</taxon>
        <taxon>Ochrophyta</taxon>
        <taxon>Pelagophyceae</taxon>
        <taxon>Pelagomonadales</taxon>
        <taxon>Pelagomonadaceae</taxon>
        <taxon>Aureococcus</taxon>
    </lineage>
</organism>
<evidence type="ECO:0000256" key="1">
    <source>
        <dbReference type="SAM" id="MobiDB-lite"/>
    </source>
</evidence>
<feature type="chain" id="PRO_5013265972" description="MRH domain-containing protein" evidence="2">
    <location>
        <begin position="16"/>
        <end position="3314"/>
    </location>
</feature>
<feature type="compositionally biased region" description="Pro residues" evidence="1">
    <location>
        <begin position="2815"/>
        <end position="2827"/>
    </location>
</feature>
<dbReference type="PRINTS" id="PR00313">
    <property type="entry name" value="CABNDNGRPT"/>
</dbReference>
<feature type="compositionally biased region" description="Pro residues" evidence="1">
    <location>
        <begin position="2791"/>
        <end position="2805"/>
    </location>
</feature>
<dbReference type="Gene3D" id="2.160.20.160">
    <property type="match status" value="5"/>
</dbReference>
<dbReference type="PANTHER" id="PTHR48148:SF2">
    <property type="entry name" value="PA14 DOMAIN-CONTAINING PROTEIN"/>
    <property type="match status" value="1"/>
</dbReference>
<dbReference type="Proteomes" id="UP000002729">
    <property type="component" value="Unassembled WGS sequence"/>
</dbReference>
<dbReference type="GeneID" id="20228621"/>
<feature type="compositionally biased region" description="Pro residues" evidence="1">
    <location>
        <begin position="2470"/>
        <end position="2509"/>
    </location>
</feature>
<evidence type="ECO:0000313" key="4">
    <source>
        <dbReference type="Proteomes" id="UP000002729"/>
    </source>
</evidence>
<feature type="compositionally biased region" description="Pro residues" evidence="1">
    <location>
        <begin position="1790"/>
        <end position="1819"/>
    </location>
</feature>
<sequence length="3314" mass="341323">MRAVLVALAVAVARAQPSEESCEDSTTWTKNGETCAEYLAKKKGSRCKKNGVGDDGVTRVQDACPSLCEANGCPVVDCEDDPQWFWEKASRTCAWLATHRNQCERVGNTGEAGHAACPTACRADACYDAPCVDSTTWYKKDPSQDCDWLAAQNQKKKKKFCKKKGKGKHEGKKAKGKDACPVACGECDAPVTTTLPPLSTRATDACDEATPTCGACCKYDCAEKNATDGLDFSASDECVCFTGDLADAAVKLTALGDCAFVTGAYAQVDAGAGDDTVFLAGGTQGKVFGGDGDDLVRMFQSGEEIGGEPYRAEVHGGGGADVLDVRAEFVEVRGGAGADVISVAPAAGAQSTRGDVVFGGDGAGDAFALTDLVDADVVTGSGDNVVEATGQVLRVKGGDGDDAFTIVGDDVYVEAMGGSDVLSVYGKYNVMDGGYGKGDVLLFNPGDYNEYWDFETVNGEGPPPTPRPTPNPTSPWQGLTPRAEKFKLACAGDGSGDEEPELAFGRAYKGRKNLMRLDAKGEAGATVQHGDLWFDSAQPGGIRFDFRSEKAENWILLRLFDDLVVSWNRVAETAAHRGEIHALQWDACPDYAQGVDGQAGCDTLPGDLTVLANSCEASDFAYAADAWNSVEVTWDDQRVTVSLSDGSGGGDAFAIDQYAAFDGGALGVGVSRVDGPVYFGGFEYYGAVDRPDAPAAPDWQAATLGAGHWIEACDTAGEASQSFKNHDGKETLMLADSEDARVATVEYVDPPVWLDPAVPGGVAFSVQPTADDDAILVGLFGGVVAAWVAPGADWASEGAARVLPAGALDLAACAEGGGDWWAAPSDAEAWLPWALDAWNAVEATWGDGELRVAFTAPLRGTLRTATVAVPLDPTWAAAPLTLGVSGGPPTPGVLARTYFADVRYAGALDAPTPAPSRDPTPAPSAATPAPSTTTLPPQPTPKPTPAPSPAPRPTMETDKCDPANPTCEDCCPNDCDVVTPDDGFDFSGRESCVCFFGDAEEASVTLTAQADCAFVSGDYATVDGGAGHDTIALFDGRYGRAYGGDGRDVITLRQSGKYMPAGDDLFSVADGGAGDDVIRVFADFARVRGGDGNDAIELRKAGGKVVSQGSQIWGGEGDDSVDAEDVKDTLVFGGDGADDLVVVDAYRVQVDGGDGGDDITLMTVSDSHVHAGAGNDAIYVLGDDNAIDGGPGDGDKLTYDGAGNVVDYVESINEADPTAQPTPAPTVYEAPADDIDYYPGMSFLGSGAGHCFKATVGENLDKQDKPFDGAGGDGGGAYDGSGDFNAEEDGYCVTASGGDQNGGVTKLASGDHETEAQKRACMMLCAQTEGFTGCEVIWGQYNKGCYVHTQEVAKGNGVDKHKCWTKNACAGSASALVTELADVSDSSSASAWQPWGCPLTFDKPLKSAKITLTWKDQGWGNKKGRVGLAQGGGDDRAASGLASHAWVTETIDLSVGQIPNDMQPLQPTYVVGGGGGYQLYVKDATLVVELDDDADVSGALGADGGSFDSACADSTTWHKKKNDKQNCAWVGKKAAKRCEDKIKSVDGETASDACPVACGACDGAGAFASDAGALAEEGFDDPGSFWLAEQAGRCAGDDGAPANAARHKLKPYDGSATYAAECTELCAFRYPDDHATPAKGCEVVTAPVHLSGCYVHLGDIAGGCELLGGCEVAGGATCWRPNPFHDPARVGALGGTAEILQWGGSCPSDGSDPGPPGGNYNIGSYEKSEWDGDVNVQHFTGGTHCGSIGGPRTGQFYIVADLDTGAAVYLEPSEPSTCKYVMVLHTPPEGVPVPEPTPRPTPRPSFDPTTAPTPTPEPSLRPTRFTGDCDVDAPSCADCCARNCADVSGAGDLDFSGAAGGGDACVCFVGDASFKTVTGTPGDDCLFVAGDYATVDGGAGNDDIVLYGGKLSRAFGGAGEDRIVVNQKGENVLQGDDQYVLVEGGAGDDAIEVLKSFVHAKGGDGDDDITVGSADGSQLKRVHAWGGDGDDVVTAGHVKASAFNGDKGKDTLVVDDAYGSTVRGGGGDDHLTFQDFHDGFVYAGSGNDDVYAVGDHNVLDGGYGNFDTLYVAGEGNEYAYFEMGENKDPIPTPMPTGVPTPCPDLWSDAGVPPQRTLAVDGKAHQLVYPLAQTAGLGDWTKPGDEVTMELEATSTCAHSVALGFAAEGGGSFLDLVVPALAAGEIIRATGTVAAWSEKDADEDCLTEDCGGAGAGDSASAFGEEQAGYCVTSDGTDQNSGVVKLASGDHDTDEKKAECLLACADEPDFTGCEVIWGQSNAGCYVHTQEVAKGNGYAKHSCWLKEAGRRLADDWVVSGDGTATYAMPDISDSSSVSTWKAWGKSKTFPQKLAKAEITLTWKDQGWGNKKGRVGLWQGVTKAQSGKAPHSWVTETIDLDLEDLTNDGSAIQAKYVVGGGGGHQLYVKDATLVVTFEEPDPEPRYVVTGATDGACELSLKHVRYYPAACAPPEATPEPTPRPTAWPTPAPTAPLGPVPAPTPRPTFEPPTPAPVTSTTTTRYVGGCNLASPTCESCCPLACDEVSPQDGFDFSTRDRCVCFAGDAYDADRTPVTLTAFDDCAFVAGDYAVVDGGAGDDVIQLYGGSYGKVYGGAGDDAIWSRSGGAAVPGAGYDQFGAIFGGAGDDAIRAQGSYFQVDGGAGADVIVVEKLPGAQTPSTGNFVWGDKAGASSDADHITLDTVARSTVWSGDGANVVDVSSGVDLDVHGGAGADVMHLVDLSDSEVYGGAGDDAIYHESGAYNAFYGGDGAGDVLHLANFADNAYDGFESTNAPDPTPGPTPAPSPAPVVAPTAQPNAAPTPRPTPAPTPRPTSAAPTPAPTTAAPTAPPPVCDRYNPTCEACCPQACDAKSPADGYDFSGAAACVCFVGQLPHRDYETLELSPHDDCAFVTGDYAGVDGGAGDDTIILGGHDGGMYGRVDGGDGDDVIFGLQSGADLGATRVPVSLYGGAGDDAIYAVGEVVTILGGAGDDAIELAPAPGATAFSEKNQVWGGLGADSITAANVKHSQILGGPKDAVDEADGPNSVKITHGASLTVWGGEAADSIALDDVDETYVFGGAGDDDVYLVGTYNVLYGGDGGSDILTTKDLEANYNSVPEDDFEVFEEAKSSAADSGAFVEGDAFHSAPSTECADAPSSGALAWEAADFANFHCESIGPGADFEEDCARMDTAGVAASVACPVACGTCPAALCLDDDTFHVDKISTNCAAVAKQGKCDDKADCAWAPADDGCDGDIDHTCKGRCENLRITCDMCAGHAKQDCKADGGCSWANGRCLPDEPKKYCGVAAVAAFCPDTCGSC</sequence>
<gene>
    <name evidence="3" type="ORF">AURANDRAFT_72259</name>
</gene>
<protein>
    <recommendedName>
        <fullName evidence="5">MRH domain-containing protein</fullName>
    </recommendedName>
</protein>
<name>F0YHS4_AURAN</name>
<dbReference type="PANTHER" id="PTHR48148">
    <property type="entry name" value="KERATINOCYTE PROLINE-RICH PROTEIN"/>
    <property type="match status" value="1"/>
</dbReference>
<keyword evidence="4" id="KW-1185">Reference proteome</keyword>